<evidence type="ECO:0000313" key="2">
    <source>
        <dbReference type="EMBL" id="GAA4001498.1"/>
    </source>
</evidence>
<comment type="caution">
    <text evidence="2">The sequence shown here is derived from an EMBL/GenBank/DDBJ whole genome shotgun (WGS) entry which is preliminary data.</text>
</comment>
<dbReference type="EMBL" id="BAABCQ010000145">
    <property type="protein sequence ID" value="GAA4001498.1"/>
    <property type="molecule type" value="Genomic_DNA"/>
</dbReference>
<dbReference type="Proteomes" id="UP001500034">
    <property type="component" value="Unassembled WGS sequence"/>
</dbReference>
<reference evidence="3" key="1">
    <citation type="journal article" date="2019" name="Int. J. Syst. Evol. Microbiol.">
        <title>The Global Catalogue of Microorganisms (GCM) 10K type strain sequencing project: providing services to taxonomists for standard genome sequencing and annotation.</title>
        <authorList>
            <consortium name="The Broad Institute Genomics Platform"/>
            <consortium name="The Broad Institute Genome Sequencing Center for Infectious Disease"/>
            <person name="Wu L."/>
            <person name="Ma J."/>
        </authorList>
    </citation>
    <scope>NUCLEOTIDE SEQUENCE [LARGE SCALE GENOMIC DNA]</scope>
    <source>
        <strain evidence="3">JCM 17027</strain>
    </source>
</reference>
<gene>
    <name evidence="2" type="ORF">GCM10022384_55480</name>
</gene>
<name>A0ABP7RSJ8_9ACTN</name>
<evidence type="ECO:0000256" key="1">
    <source>
        <dbReference type="SAM" id="MobiDB-lite"/>
    </source>
</evidence>
<feature type="region of interest" description="Disordered" evidence="1">
    <location>
        <begin position="1"/>
        <end position="36"/>
    </location>
</feature>
<proteinExistence type="predicted"/>
<sequence>MGSTISKPNAPASGGKGTEMLAPASEAPRERRRRSNLRAMEFTFLRRVTATRPTRSAMFAVAKGWRRQEGVGGGGGT</sequence>
<keyword evidence="3" id="KW-1185">Reference proteome</keyword>
<organism evidence="2 3">
    <name type="scientific">Streptomyces marokkonensis</name>
    <dbReference type="NCBI Taxonomy" id="324855"/>
    <lineage>
        <taxon>Bacteria</taxon>
        <taxon>Bacillati</taxon>
        <taxon>Actinomycetota</taxon>
        <taxon>Actinomycetes</taxon>
        <taxon>Kitasatosporales</taxon>
        <taxon>Streptomycetaceae</taxon>
        <taxon>Streptomyces</taxon>
    </lineage>
</organism>
<accession>A0ABP7RSJ8</accession>
<evidence type="ECO:0000313" key="3">
    <source>
        <dbReference type="Proteomes" id="UP001500034"/>
    </source>
</evidence>
<protein>
    <submittedName>
        <fullName evidence="2">Uncharacterized protein</fullName>
    </submittedName>
</protein>